<dbReference type="InterPro" id="IPR015943">
    <property type="entry name" value="WD40/YVTN_repeat-like_dom_sf"/>
</dbReference>
<protein>
    <submittedName>
        <fullName evidence="6">F-box WD domain containing protein</fullName>
    </submittedName>
</protein>
<feature type="region of interest" description="Disordered" evidence="4">
    <location>
        <begin position="11"/>
        <end position="57"/>
    </location>
</feature>
<dbReference type="InterPro" id="IPR001810">
    <property type="entry name" value="F-box_dom"/>
</dbReference>
<dbReference type="EMBL" id="BDEQ01000001">
    <property type="protein sequence ID" value="GAT95003.1"/>
    <property type="molecule type" value="Genomic_DNA"/>
</dbReference>
<dbReference type="GO" id="GO:1990234">
    <property type="term" value="C:transferase complex"/>
    <property type="evidence" value="ECO:0007669"/>
    <property type="project" value="UniProtKB-ARBA"/>
</dbReference>
<dbReference type="Proteomes" id="UP000078387">
    <property type="component" value="Unassembled WGS sequence"/>
</dbReference>
<dbReference type="SUPFAM" id="SSF50978">
    <property type="entry name" value="WD40 repeat-like"/>
    <property type="match status" value="1"/>
</dbReference>
<accession>A0A5K1V3J9</accession>
<evidence type="ECO:0000313" key="6">
    <source>
        <dbReference type="EMBL" id="GAT95003.1"/>
    </source>
</evidence>
<dbReference type="OMA" id="HEHISNS"/>
<proteinExistence type="predicted"/>
<dbReference type="VEuPathDB" id="AmoebaDB:KM1_017420"/>
<dbReference type="PANTHER" id="PTHR22847">
    <property type="entry name" value="WD40 REPEAT PROTEIN"/>
    <property type="match status" value="1"/>
</dbReference>
<dbReference type="PROSITE" id="PS50082">
    <property type="entry name" value="WD_REPEATS_2"/>
    <property type="match status" value="1"/>
</dbReference>
<dbReference type="PROSITE" id="PS50181">
    <property type="entry name" value="FBOX"/>
    <property type="match status" value="1"/>
</dbReference>
<evidence type="ECO:0000256" key="1">
    <source>
        <dbReference type="ARBA" id="ARBA00022574"/>
    </source>
</evidence>
<dbReference type="VEuPathDB" id="AmoebaDB:EHI_170030"/>
<keyword evidence="1 3" id="KW-0853">WD repeat</keyword>
<dbReference type="InterPro" id="IPR036322">
    <property type="entry name" value="WD40_repeat_dom_sf"/>
</dbReference>
<feature type="compositionally biased region" description="Polar residues" evidence="4">
    <location>
        <begin position="22"/>
        <end position="34"/>
    </location>
</feature>
<dbReference type="Pfam" id="PF00400">
    <property type="entry name" value="WD40"/>
    <property type="match status" value="2"/>
</dbReference>
<evidence type="ECO:0000256" key="3">
    <source>
        <dbReference type="PROSITE-ProRule" id="PRU00221"/>
    </source>
</evidence>
<comment type="caution">
    <text evidence="6">The sequence shown here is derived from an EMBL/GenBank/DDBJ whole genome shotgun (WGS) entry which is preliminary data.</text>
</comment>
<dbReference type="VEuPathDB" id="AmoebaDB:EHI7A_005660"/>
<dbReference type="InterPro" id="IPR001680">
    <property type="entry name" value="WD40_rpt"/>
</dbReference>
<dbReference type="PROSITE" id="PS50294">
    <property type="entry name" value="WD_REPEATS_REGION"/>
    <property type="match status" value="1"/>
</dbReference>
<evidence type="ECO:0000256" key="2">
    <source>
        <dbReference type="ARBA" id="ARBA00022737"/>
    </source>
</evidence>
<dbReference type="PANTHER" id="PTHR22847:SF637">
    <property type="entry name" value="WD REPEAT DOMAIN 5B"/>
    <property type="match status" value="1"/>
</dbReference>
<evidence type="ECO:0000256" key="4">
    <source>
        <dbReference type="SAM" id="MobiDB-lite"/>
    </source>
</evidence>
<feature type="compositionally biased region" description="Basic and acidic residues" evidence="4">
    <location>
        <begin position="41"/>
        <end position="54"/>
    </location>
</feature>
<reference evidence="6 7" key="1">
    <citation type="submission" date="2016-05" db="EMBL/GenBank/DDBJ databases">
        <title>First whole genome sequencing of Entamoeba histolytica HM1:IMSS-clone-6.</title>
        <authorList>
            <person name="Mukherjee Avik.K."/>
            <person name="Izumyama S."/>
            <person name="Nakada-Tsukui K."/>
            <person name="Nozaki T."/>
        </authorList>
    </citation>
    <scope>NUCLEOTIDE SEQUENCE [LARGE SCALE GENOMIC DNA]</scope>
    <source>
        <strain evidence="6 7">HM1:IMSS clone 6</strain>
    </source>
</reference>
<name>A0A5K1V3J9_ENTHI</name>
<dbReference type="VEuPathDB" id="AmoebaDB:EHI5A_017010"/>
<dbReference type="AlphaFoldDB" id="A0A5K1V3J9"/>
<dbReference type="VEuPathDB" id="AmoebaDB:EHI8A_003940"/>
<dbReference type="SMART" id="SM00320">
    <property type="entry name" value="WD40"/>
    <property type="match status" value="5"/>
</dbReference>
<dbReference type="Gene3D" id="2.130.10.10">
    <property type="entry name" value="YVTN repeat-like/Quinoprotein amine dehydrogenase"/>
    <property type="match status" value="2"/>
</dbReference>
<evidence type="ECO:0000313" key="7">
    <source>
        <dbReference type="Proteomes" id="UP000078387"/>
    </source>
</evidence>
<feature type="repeat" description="WD" evidence="3">
    <location>
        <begin position="353"/>
        <end position="394"/>
    </location>
</feature>
<feature type="domain" description="F-box" evidence="5">
    <location>
        <begin position="281"/>
        <end position="329"/>
    </location>
</feature>
<evidence type="ECO:0000259" key="5">
    <source>
        <dbReference type="PROSITE" id="PS50181"/>
    </source>
</evidence>
<keyword evidence="2" id="KW-0677">Repeat</keyword>
<gene>
    <name evidence="6" type="ORF">CL6EHI_170030</name>
</gene>
<feature type="compositionally biased region" description="Basic and acidic residues" evidence="4">
    <location>
        <begin position="11"/>
        <end position="21"/>
    </location>
</feature>
<sequence length="631" mass="71167">MEKFSYIKQFKEFSERHESPDRSNCQPHSQPNHTTRPEISVVRKRDTGPFRGDETISSPNTLVSQIKIIPNPRLQPITEMVHPQPLLTKNIHLPRDISSFNTESQKEHNTTIKYHNDDSETQTDENIFQNDSSFRTSSEFIENKFNQKNYLKFHGEGKIYICEGVVNKQTILPTKLEAVIPLIFHDASVTKSVGNTLLVHSPFWKEIIKCTITLTPIIAVIQMSSDIICNSCIVVVPNSIRYNIVFQTQNGEIPSVNSFIESIISSQENISNSISYSSLPTLTLSTIEPQLFKKIIQFLPNKDKKSLSLTSKRLHMILSSLVTSPYSAFLPTTPSIQMEKEEQYAPLPQPQRIDGHTNYVRSLDISSNFRYFVSGASDRKVRLWTLPNPSTKTSQVFSGPNSSVVSSSFIDETLAVAYKCGTVKYIPIAEPDRMLTFDIVGGKIEGFLPLTGTAFVAWGDKVQLINYHHLHQAILFTYSEHLRKVCSVKPLGPKFISTSSDRSIHIWDPNLPIPTIEKIRNVRTFNALEILDDHTFATGGESIVHIWDERKVTDPVEVLNIDSKVSCLNYSNDKLYIGTDKTVTIRSGTHWANEQNLVVDDKNGVSTIKAVGNITIAGFRDGGIDMWNFSM</sequence>
<organism evidence="6 7">
    <name type="scientific">Entamoeba histolytica</name>
    <dbReference type="NCBI Taxonomy" id="5759"/>
    <lineage>
        <taxon>Eukaryota</taxon>
        <taxon>Amoebozoa</taxon>
        <taxon>Evosea</taxon>
        <taxon>Archamoebae</taxon>
        <taxon>Mastigamoebida</taxon>
        <taxon>Entamoebidae</taxon>
        <taxon>Entamoeba</taxon>
    </lineage>
</organism>